<dbReference type="Proteomes" id="UP000077266">
    <property type="component" value="Unassembled WGS sequence"/>
</dbReference>
<keyword evidence="2" id="KW-1185">Reference proteome</keyword>
<organism evidence="1 2">
    <name type="scientific">Exidia glandulosa HHB12029</name>
    <dbReference type="NCBI Taxonomy" id="1314781"/>
    <lineage>
        <taxon>Eukaryota</taxon>
        <taxon>Fungi</taxon>
        <taxon>Dikarya</taxon>
        <taxon>Basidiomycota</taxon>
        <taxon>Agaricomycotina</taxon>
        <taxon>Agaricomycetes</taxon>
        <taxon>Auriculariales</taxon>
        <taxon>Exidiaceae</taxon>
        <taxon>Exidia</taxon>
    </lineage>
</organism>
<gene>
    <name evidence="1" type="ORF">EXIGLDRAFT_716989</name>
</gene>
<protein>
    <submittedName>
        <fullName evidence="1">Uncharacterized protein</fullName>
    </submittedName>
</protein>
<dbReference type="InParanoid" id="A0A166MRU6"/>
<accession>A0A166MRU6</accession>
<dbReference type="AlphaFoldDB" id="A0A166MRU6"/>
<feature type="non-terminal residue" evidence="1">
    <location>
        <position position="52"/>
    </location>
</feature>
<reference evidence="1 2" key="1">
    <citation type="journal article" date="2016" name="Mol. Biol. Evol.">
        <title>Comparative Genomics of Early-Diverging Mushroom-Forming Fungi Provides Insights into the Origins of Lignocellulose Decay Capabilities.</title>
        <authorList>
            <person name="Nagy L.G."/>
            <person name="Riley R."/>
            <person name="Tritt A."/>
            <person name="Adam C."/>
            <person name="Daum C."/>
            <person name="Floudas D."/>
            <person name="Sun H."/>
            <person name="Yadav J.S."/>
            <person name="Pangilinan J."/>
            <person name="Larsson K.H."/>
            <person name="Matsuura K."/>
            <person name="Barry K."/>
            <person name="Labutti K."/>
            <person name="Kuo R."/>
            <person name="Ohm R.A."/>
            <person name="Bhattacharya S.S."/>
            <person name="Shirouzu T."/>
            <person name="Yoshinaga Y."/>
            <person name="Martin F.M."/>
            <person name="Grigoriev I.V."/>
            <person name="Hibbett D.S."/>
        </authorList>
    </citation>
    <scope>NUCLEOTIDE SEQUENCE [LARGE SCALE GENOMIC DNA]</scope>
    <source>
        <strain evidence="1 2">HHB12029</strain>
    </source>
</reference>
<proteinExistence type="predicted"/>
<evidence type="ECO:0000313" key="1">
    <source>
        <dbReference type="EMBL" id="KZV78326.1"/>
    </source>
</evidence>
<name>A0A166MRU6_EXIGL</name>
<sequence>MTRWRQVSYAYLPALTLRESRGVKVNNDRAKFGARTFCIPSYASPHRLVRKV</sequence>
<evidence type="ECO:0000313" key="2">
    <source>
        <dbReference type="Proteomes" id="UP000077266"/>
    </source>
</evidence>
<dbReference type="EMBL" id="KV426950">
    <property type="protein sequence ID" value="KZV78326.1"/>
    <property type="molecule type" value="Genomic_DNA"/>
</dbReference>